<reference evidence="2" key="2">
    <citation type="submission" date="2009-03" db="EMBL/GenBank/DDBJ databases">
        <authorList>
            <person name="Gang L."/>
        </authorList>
    </citation>
    <scope>NUCLEOTIDE SEQUENCE</scope>
    <source>
        <strain evidence="2">Anhui</strain>
    </source>
</reference>
<protein>
    <submittedName>
        <fullName evidence="2">Uncharacterized protein</fullName>
    </submittedName>
</protein>
<evidence type="ECO:0000256" key="1">
    <source>
        <dbReference type="SAM" id="Phobius"/>
    </source>
</evidence>
<keyword evidence="1" id="KW-0472">Membrane</keyword>
<keyword evidence="1" id="KW-1133">Transmembrane helix</keyword>
<sequence>MFTYINLMITVILIKSIIVQGILSRIKKTYKYDCATVKADINENSGYEYKYKLELTNFQDKFIESTSNEVTLCNIPMCTPQVLNYTVYVKKTPEGAYEVLASEIIKTSLEGLKIEKIRKDSPIDNQTVLKWDLRHYDYCNDREVLFVLFGDKTIMQMAKGDEIRIPFLTSGKEYTVYAIPNSFPEDTRIFTSEPFVLVV</sequence>
<dbReference type="AlphaFoldDB" id="C1LGX2"/>
<name>C1LGX2_SCHJA</name>
<proteinExistence type="evidence at transcript level"/>
<dbReference type="EMBL" id="FN318221">
    <property type="protein sequence ID" value="CAX73950.1"/>
    <property type="molecule type" value="mRNA"/>
</dbReference>
<reference evidence="2" key="1">
    <citation type="journal article" date="2009" name="Nature">
        <title>The Schistosoma japonicum genome reveals features of host-parasite interplay.</title>
        <authorList>
            <person name="Liu F."/>
            <person name="Zhou Y."/>
            <person name="Wang Z.Q."/>
            <person name="Lu G."/>
            <person name="Zheng H."/>
            <person name="Brindley P.J."/>
            <person name="McManus D.P."/>
            <person name="Blair D."/>
            <person name="Zhang Q.H."/>
            <person name="Zhong Y."/>
            <person name="Wang S."/>
            <person name="Han Z.G."/>
            <person name="Chen Z."/>
        </authorList>
    </citation>
    <scope>NUCLEOTIDE SEQUENCE</scope>
    <source>
        <strain evidence="2">Anhui</strain>
    </source>
</reference>
<organism evidence="2">
    <name type="scientific">Schistosoma japonicum</name>
    <name type="common">Blood fluke</name>
    <dbReference type="NCBI Taxonomy" id="6182"/>
    <lineage>
        <taxon>Eukaryota</taxon>
        <taxon>Metazoa</taxon>
        <taxon>Spiralia</taxon>
        <taxon>Lophotrochozoa</taxon>
        <taxon>Platyhelminthes</taxon>
        <taxon>Trematoda</taxon>
        <taxon>Digenea</taxon>
        <taxon>Strigeidida</taxon>
        <taxon>Schistosomatoidea</taxon>
        <taxon>Schistosomatidae</taxon>
        <taxon>Schistosoma</taxon>
    </lineage>
</organism>
<keyword evidence="1" id="KW-0812">Transmembrane</keyword>
<accession>C1LGX2</accession>
<evidence type="ECO:0000313" key="2">
    <source>
        <dbReference type="EMBL" id="CAX73950.1"/>
    </source>
</evidence>
<feature type="transmembrane region" description="Helical" evidence="1">
    <location>
        <begin position="6"/>
        <end position="23"/>
    </location>
</feature>